<evidence type="ECO:0000256" key="1">
    <source>
        <dbReference type="ARBA" id="ARBA00006847"/>
    </source>
</evidence>
<dbReference type="SMART" id="SM00490">
    <property type="entry name" value="HELICc"/>
    <property type="match status" value="1"/>
</dbReference>
<comment type="caution">
    <text evidence="12">The sequence shown here is derived from an EMBL/GenBank/DDBJ whole genome shotgun (WGS) entry which is preliminary data.</text>
</comment>
<name>A0A850QAU5_9RHOB</name>
<keyword evidence="9" id="KW-0051">Antiviral defense</keyword>
<keyword evidence="8" id="KW-0067">ATP-binding</keyword>
<keyword evidence="5" id="KW-0547">Nucleotide-binding</keyword>
<dbReference type="InterPro" id="IPR027417">
    <property type="entry name" value="P-loop_NTPase"/>
</dbReference>
<dbReference type="Proteomes" id="UP000592216">
    <property type="component" value="Unassembled WGS sequence"/>
</dbReference>
<dbReference type="Gene3D" id="3.40.50.300">
    <property type="entry name" value="P-loop containing nucleotide triphosphate hydrolases"/>
    <property type="match status" value="2"/>
</dbReference>
<dbReference type="InterPro" id="IPR011545">
    <property type="entry name" value="DEAD/DEAH_box_helicase_dom"/>
</dbReference>
<evidence type="ECO:0000259" key="10">
    <source>
        <dbReference type="PROSITE" id="PS51192"/>
    </source>
</evidence>
<feature type="domain" description="HD Cas3-type" evidence="11">
    <location>
        <begin position="1"/>
        <end position="160"/>
    </location>
</feature>
<keyword evidence="7" id="KW-0347">Helicase</keyword>
<evidence type="ECO:0000256" key="8">
    <source>
        <dbReference type="ARBA" id="ARBA00022840"/>
    </source>
</evidence>
<evidence type="ECO:0000256" key="4">
    <source>
        <dbReference type="ARBA" id="ARBA00022723"/>
    </source>
</evidence>
<dbReference type="PANTHER" id="PTHR47963">
    <property type="entry name" value="DEAD-BOX ATP-DEPENDENT RNA HELICASE 47, MITOCHONDRIAL"/>
    <property type="match status" value="1"/>
</dbReference>
<feature type="domain" description="Helicase ATP-binding" evidence="10">
    <location>
        <begin position="222"/>
        <end position="413"/>
    </location>
</feature>
<dbReference type="InterPro" id="IPR050547">
    <property type="entry name" value="DEAD_box_RNA_helicases"/>
</dbReference>
<evidence type="ECO:0000256" key="2">
    <source>
        <dbReference type="ARBA" id="ARBA00009046"/>
    </source>
</evidence>
<evidence type="ECO:0000256" key="3">
    <source>
        <dbReference type="ARBA" id="ARBA00022722"/>
    </source>
</evidence>
<evidence type="ECO:0000313" key="12">
    <source>
        <dbReference type="EMBL" id="NVO23051.1"/>
    </source>
</evidence>
<protein>
    <submittedName>
        <fullName evidence="12">CRISPR-associated helicase Cas3</fullName>
    </submittedName>
</protein>
<dbReference type="Gene3D" id="1.10.3210.30">
    <property type="match status" value="1"/>
</dbReference>
<dbReference type="GO" id="GO:0046872">
    <property type="term" value="F:metal ion binding"/>
    <property type="evidence" value="ECO:0007669"/>
    <property type="project" value="UniProtKB-KW"/>
</dbReference>
<gene>
    <name evidence="12" type="primary">cas3</name>
    <name evidence="12" type="ORF">HJ536_06745</name>
</gene>
<evidence type="ECO:0000256" key="7">
    <source>
        <dbReference type="ARBA" id="ARBA00022806"/>
    </source>
</evidence>
<dbReference type="GO" id="GO:0016787">
    <property type="term" value="F:hydrolase activity"/>
    <property type="evidence" value="ECO:0007669"/>
    <property type="project" value="UniProtKB-KW"/>
</dbReference>
<sequence>MLDVAAVAECLLSDVDLAPEERHALAFLTAVHDLGKISDSFRDWLRYGHKQGYKHWELTEVHLEANRGALDAYLKPYRPKRLMPLFGATAGHHGRPSKIDLSELKFVGAQLGAQAKDDARLVIKAFSELWPDASLLHLEGRDLKRLSWWLSGLITTADWIGSNTQWFDPMSAGPSVPEYMEIARQKALRAVKEAGLTVPALSGVSVFDWPELRPMQAACQSVVLQEGPVLALIEDETGAGKTEAALMLAQRMLEMQKGAGLFFALPTMATADAMFTRVSKEIGRIFGSAPTITLAHGRASLSADYRDIVLGAPNAPEDIGCTEWLSDSRRRALLATVGVGTIDQALLSVLPVKFQTLRHYGLSSKILIVDEVHEMGEAYVAETLVRLLHAHRAAGGSAILLTATLPLHLRRKLLATYDGIDDGNPAYPALTIAGGAECCDFPQDTSAKGPVRVERLASSDAALDLIAQSAQSGAACVWVRNAVDDAIAAVEALRARGVDAELLHARYALGDRKRIEADIRKRYGKTGEGRAGGVLVGTQVLESSLDLDFDVMVSDLAPMAGLVQRVGRLWRHMDLRPAKGRPVPEPVLYVVSPDPNEVRSDRWLHDVLDRGAWVYSADVMWRTALHLFEVGQIVAPSGIRGLIEASENEEIAVPKVLEQFELERLGKSASHASLASQNGVDLKEGYRAGGQANDDASYPTRLGPEQVTLVLCKARGNRLVPLFDGPDGWALSEVSVARSRIDKVGLTNSPESLAAAGLSDWPEWKLNSHILCPSSDGEIAEGLRYEAAVGLIFC</sequence>
<dbReference type="Pfam" id="PF00270">
    <property type="entry name" value="DEAD"/>
    <property type="match status" value="1"/>
</dbReference>
<dbReference type="NCBIfam" id="TIGR01596">
    <property type="entry name" value="cas3_HD"/>
    <property type="match status" value="1"/>
</dbReference>
<dbReference type="PANTHER" id="PTHR47963:SF9">
    <property type="entry name" value="CRISPR-ASSOCIATED ENDONUCLEASE_HELICASE CAS3"/>
    <property type="match status" value="1"/>
</dbReference>
<evidence type="ECO:0000259" key="11">
    <source>
        <dbReference type="PROSITE" id="PS51643"/>
    </source>
</evidence>
<dbReference type="GO" id="GO:0003723">
    <property type="term" value="F:RNA binding"/>
    <property type="evidence" value="ECO:0007669"/>
    <property type="project" value="TreeGrafter"/>
</dbReference>
<evidence type="ECO:0000256" key="9">
    <source>
        <dbReference type="ARBA" id="ARBA00023118"/>
    </source>
</evidence>
<keyword evidence="3" id="KW-0540">Nuclease</keyword>
<dbReference type="SUPFAM" id="SSF52540">
    <property type="entry name" value="P-loop containing nucleoside triphosphate hydrolases"/>
    <property type="match status" value="1"/>
</dbReference>
<proteinExistence type="inferred from homology"/>
<dbReference type="InterPro" id="IPR006474">
    <property type="entry name" value="Helicase_Cas3_CRISPR-ass_core"/>
</dbReference>
<dbReference type="PROSITE" id="PS51643">
    <property type="entry name" value="HD_CAS3"/>
    <property type="match status" value="1"/>
</dbReference>
<evidence type="ECO:0000256" key="6">
    <source>
        <dbReference type="ARBA" id="ARBA00022801"/>
    </source>
</evidence>
<reference evidence="12 13" key="1">
    <citation type="submission" date="2020-04" db="EMBL/GenBank/DDBJ databases">
        <title>Donghicola sp., a member of the Rhodobacteraceae family isolated from mangrove forest in Thailand.</title>
        <authorList>
            <person name="Charoenyingcharoen P."/>
            <person name="Yukphan P."/>
        </authorList>
    </citation>
    <scope>NUCLEOTIDE SEQUENCE [LARGE SCALE GENOMIC DNA]</scope>
    <source>
        <strain evidence="12 13">B5-SW-15</strain>
    </source>
</reference>
<evidence type="ECO:0000313" key="13">
    <source>
        <dbReference type="Proteomes" id="UP000592216"/>
    </source>
</evidence>
<dbReference type="CDD" id="cd09641">
    <property type="entry name" value="Cas3''_I"/>
    <property type="match status" value="1"/>
</dbReference>
<comment type="similarity">
    <text evidence="1">In the N-terminal section; belongs to the CRISPR-associated nuclease Cas3-HD family.</text>
</comment>
<dbReference type="PROSITE" id="PS51192">
    <property type="entry name" value="HELICASE_ATP_BIND_1"/>
    <property type="match status" value="1"/>
</dbReference>
<dbReference type="GO" id="GO:0051607">
    <property type="term" value="P:defense response to virus"/>
    <property type="evidence" value="ECO:0007669"/>
    <property type="project" value="UniProtKB-KW"/>
</dbReference>
<accession>A0A850QAU5</accession>
<dbReference type="Pfam" id="PF22590">
    <property type="entry name" value="Cas3-like_C_2"/>
    <property type="match status" value="1"/>
</dbReference>
<dbReference type="EMBL" id="JABCJE010000002">
    <property type="protein sequence ID" value="NVO23051.1"/>
    <property type="molecule type" value="Genomic_DNA"/>
</dbReference>
<keyword evidence="6" id="KW-0378">Hydrolase</keyword>
<dbReference type="AlphaFoldDB" id="A0A850QAU5"/>
<organism evidence="12 13">
    <name type="scientific">Donghicola mangrovi</name>
    <dbReference type="NCBI Taxonomy" id="2729614"/>
    <lineage>
        <taxon>Bacteria</taxon>
        <taxon>Pseudomonadati</taxon>
        <taxon>Pseudomonadota</taxon>
        <taxon>Alphaproteobacteria</taxon>
        <taxon>Rhodobacterales</taxon>
        <taxon>Roseobacteraceae</taxon>
        <taxon>Donghicola</taxon>
    </lineage>
</organism>
<keyword evidence="4" id="KW-0479">Metal-binding</keyword>
<dbReference type="SMART" id="SM00487">
    <property type="entry name" value="DEXDc"/>
    <property type="match status" value="1"/>
</dbReference>
<comment type="similarity">
    <text evidence="2">In the central section; belongs to the CRISPR-associated helicase Cas3 family.</text>
</comment>
<dbReference type="NCBIfam" id="TIGR01587">
    <property type="entry name" value="cas3_core"/>
    <property type="match status" value="1"/>
</dbReference>
<dbReference type="InterPro" id="IPR014001">
    <property type="entry name" value="Helicase_ATP-bd"/>
</dbReference>
<dbReference type="GO" id="GO:0003724">
    <property type="term" value="F:RNA helicase activity"/>
    <property type="evidence" value="ECO:0007669"/>
    <property type="project" value="TreeGrafter"/>
</dbReference>
<dbReference type="InterPro" id="IPR038257">
    <property type="entry name" value="CRISPR-assoc_Cas3_HD_sf"/>
</dbReference>
<dbReference type="InterPro" id="IPR001650">
    <property type="entry name" value="Helicase_C-like"/>
</dbReference>
<evidence type="ECO:0000256" key="5">
    <source>
        <dbReference type="ARBA" id="ARBA00022741"/>
    </source>
</evidence>
<dbReference type="InterPro" id="IPR006483">
    <property type="entry name" value="CRISPR-assoc_Cas3_HD"/>
</dbReference>
<dbReference type="InterPro" id="IPR054712">
    <property type="entry name" value="Cas3-like_dom"/>
</dbReference>
<dbReference type="GO" id="GO:0005524">
    <property type="term" value="F:ATP binding"/>
    <property type="evidence" value="ECO:0007669"/>
    <property type="project" value="UniProtKB-KW"/>
</dbReference>
<dbReference type="Pfam" id="PF18019">
    <property type="entry name" value="Cas3_HD"/>
    <property type="match status" value="1"/>
</dbReference>
<dbReference type="GO" id="GO:0004518">
    <property type="term" value="F:nuclease activity"/>
    <property type="evidence" value="ECO:0007669"/>
    <property type="project" value="UniProtKB-KW"/>
</dbReference>